<feature type="signal peptide" evidence="2">
    <location>
        <begin position="1"/>
        <end position="29"/>
    </location>
</feature>
<name>A0ABR0BAA8_9CRUS</name>
<dbReference type="EMBL" id="JAOYFB010000044">
    <property type="protein sequence ID" value="KAK4045513.1"/>
    <property type="molecule type" value="Genomic_DNA"/>
</dbReference>
<sequence>MDAGPQKRTTVAPRAFVALFAAGLPLLAAAGCSVEEGVGTASGVLDVTDCWSGPFDLAPDFFGGQPYRETYAIRIQRGSDFTTFSDGLSFLVDDINAIRPKNGTSLYGTPIPVGLAPGIAAPGTPIIADPNPPLVHGNLSLQTTCRTQNTTLYALREVTLGADGACVGAAAIPVATRCAATAPASTGKSTITFASLFNGNPGETSAKERLTDATFDVYLADPREVCPGGSGLPVNRSFHRLSAVLLVAIPLAAWSTVAAAAPPSVEVAKPVEAAKPPETAKVPSGLPVTPEQTAAEGAFTSPKMPGTKAISTVQRPSIGKRSSVVRCLRKRSSSATYGSAPAKYSWKKKALEAFRAAAILHRNFTLPTEAGKREVALADQARKDTDGFGEITLTAEVAKEGPAGAAIPVTARLDAAHIAVARKIAFIAHDGLYGKEEKSVRDVAEKSDFLIPATLAGPGTRIAVRVDALDQFGNRLASVENTVMIPDDHPKEDKSAKKGGSFWSSPWPYVIGGTLLAGGAATGYYLFLRPTDQVHINTQGALVGEDGGELAGVGRAVLGFDPLPIEERRREPAGEIVEDRFGSLQQMGEVERLVAKSRIDMQRGVEVRLRGSRVELRGVEFEFCLANVGAIVEELRGEPRRQEGRERLLHRASVPRDRLREPPHEEELCFETLNRQLGDPCRLLLGFDDLQRVPLNRNVPMKNLEFGVESNEVKVGSCNLRHELSDKKIFPLDRRQIAKIRGIRTVSELPPYVKFPRGAQPKIKLPKRCLGLWSPQPSQRQDRPPLHLSENTHRALQRLPRGPRQSLGGGRSVPGCSEGQYRSMPEVPDFEKARKCVCAAVAPAAPSGETVAVAPSPVTDVAGNAAGRRRFGSRTG</sequence>
<gene>
    <name evidence="3" type="ORF">OUZ56_033137</name>
</gene>
<evidence type="ECO:0000256" key="2">
    <source>
        <dbReference type="SAM" id="SignalP"/>
    </source>
</evidence>
<organism evidence="3 4">
    <name type="scientific">Daphnia magna</name>
    <dbReference type="NCBI Taxonomy" id="35525"/>
    <lineage>
        <taxon>Eukaryota</taxon>
        <taxon>Metazoa</taxon>
        <taxon>Ecdysozoa</taxon>
        <taxon>Arthropoda</taxon>
        <taxon>Crustacea</taxon>
        <taxon>Branchiopoda</taxon>
        <taxon>Diplostraca</taxon>
        <taxon>Cladocera</taxon>
        <taxon>Anomopoda</taxon>
        <taxon>Daphniidae</taxon>
        <taxon>Daphnia</taxon>
    </lineage>
</organism>
<dbReference type="Proteomes" id="UP001234178">
    <property type="component" value="Unassembled WGS sequence"/>
</dbReference>
<keyword evidence="4" id="KW-1185">Reference proteome</keyword>
<comment type="caution">
    <text evidence="3">The sequence shown here is derived from an EMBL/GenBank/DDBJ whole genome shotgun (WGS) entry which is preliminary data.</text>
</comment>
<feature type="region of interest" description="Disordered" evidence="1">
    <location>
        <begin position="796"/>
        <end position="820"/>
    </location>
</feature>
<protein>
    <submittedName>
        <fullName evidence="3">Uncharacterized protein</fullName>
    </submittedName>
</protein>
<evidence type="ECO:0000313" key="3">
    <source>
        <dbReference type="EMBL" id="KAK4045513.1"/>
    </source>
</evidence>
<evidence type="ECO:0000313" key="4">
    <source>
        <dbReference type="Proteomes" id="UP001234178"/>
    </source>
</evidence>
<dbReference type="PROSITE" id="PS51257">
    <property type="entry name" value="PROKAR_LIPOPROTEIN"/>
    <property type="match status" value="1"/>
</dbReference>
<keyword evidence="2" id="KW-0732">Signal</keyword>
<proteinExistence type="predicted"/>
<reference evidence="3 4" key="1">
    <citation type="journal article" date="2023" name="Nucleic Acids Res.">
        <title>The hologenome of Daphnia magna reveals possible DNA methylation and microbiome-mediated evolution of the host genome.</title>
        <authorList>
            <person name="Chaturvedi A."/>
            <person name="Li X."/>
            <person name="Dhandapani V."/>
            <person name="Marshall H."/>
            <person name="Kissane S."/>
            <person name="Cuenca-Cambronero M."/>
            <person name="Asole G."/>
            <person name="Calvet F."/>
            <person name="Ruiz-Romero M."/>
            <person name="Marangio P."/>
            <person name="Guigo R."/>
            <person name="Rago D."/>
            <person name="Mirbahai L."/>
            <person name="Eastwood N."/>
            <person name="Colbourne J.K."/>
            <person name="Zhou J."/>
            <person name="Mallon E."/>
            <person name="Orsini L."/>
        </authorList>
    </citation>
    <scope>NUCLEOTIDE SEQUENCE [LARGE SCALE GENOMIC DNA]</scope>
    <source>
        <strain evidence="3">LRV0_1</strain>
    </source>
</reference>
<evidence type="ECO:0000256" key="1">
    <source>
        <dbReference type="SAM" id="MobiDB-lite"/>
    </source>
</evidence>
<accession>A0ABR0BAA8</accession>
<feature type="chain" id="PRO_5047402842" evidence="2">
    <location>
        <begin position="30"/>
        <end position="876"/>
    </location>
</feature>